<dbReference type="EMBL" id="JAPFFI010000005">
    <property type="protein sequence ID" value="KAJ6393303.1"/>
    <property type="molecule type" value="Genomic_DNA"/>
</dbReference>
<evidence type="ECO:0000313" key="3">
    <source>
        <dbReference type="EMBL" id="KAJ6393303.1"/>
    </source>
</evidence>
<reference evidence="3" key="1">
    <citation type="submission" date="2022-10" db="EMBL/GenBank/DDBJ databases">
        <authorList>
            <person name="Hyden B.L."/>
            <person name="Feng K."/>
            <person name="Yates T."/>
            <person name="Jawdy S."/>
            <person name="Smart L.B."/>
            <person name="Muchero W."/>
        </authorList>
    </citation>
    <scope>NUCLEOTIDE SEQUENCE</scope>
    <source>
        <tissue evidence="3">Shoot tip</tissue>
    </source>
</reference>
<sequence length="448" mass="50163">MFAGNPCESQSCDCDSSAFAEATENRFFQNSPPAPPSPPPPPPPPPPTQLPPPNQSPPPLSMTGDNRRKIVATAAVPEKVRALRREFWRFCCLVSEWGLGFCGEAKEGGEKRSHLMVEARELRVARCFLLEEKMAVLRGALVTRLVDAEKDMAFGRRIGREHQRIDYNNGLLTASLKREVARDEIWSDGNTINYHGDVYIHCSLARSLYVIPYEFRGSEMGKEKSYRERQERRAFFEKSSISTCKDDIVVFCNKSLVDMVTIINPSKNQLLSDTSVKGSSSDSKKEVQEEEYKVLTAVKSQYNDILIVDTPKTRMLLLDSTHNVHSLLYKDGQKWTRSYWDEFASLPAIIPQGPVAIFGLGGGTAAHLMLDVWPSLQLEGWEIDEILINKARDYFGLSDLEKQTQAGGILHVVVGDALCSLEDDSRKYAGIVIDLFYGGKVLPQLQDV</sequence>
<accession>A0ABQ9C226</accession>
<dbReference type="PANTHER" id="PTHR43317">
    <property type="entry name" value="THERMOSPERMINE SYNTHASE ACAULIS5"/>
    <property type="match status" value="1"/>
</dbReference>
<dbReference type="Gene3D" id="3.40.50.150">
    <property type="entry name" value="Vaccinia Virus protein VP39"/>
    <property type="match status" value="1"/>
</dbReference>
<comment type="caution">
    <text evidence="3">The sequence shown here is derived from an EMBL/GenBank/DDBJ whole genome shotgun (WGS) entry which is preliminary data.</text>
</comment>
<evidence type="ECO:0000256" key="2">
    <source>
        <dbReference type="SAM" id="MobiDB-lite"/>
    </source>
</evidence>
<organism evidence="3 4">
    <name type="scientific">Salix suchowensis</name>
    <dbReference type="NCBI Taxonomy" id="1278906"/>
    <lineage>
        <taxon>Eukaryota</taxon>
        <taxon>Viridiplantae</taxon>
        <taxon>Streptophyta</taxon>
        <taxon>Embryophyta</taxon>
        <taxon>Tracheophyta</taxon>
        <taxon>Spermatophyta</taxon>
        <taxon>Magnoliopsida</taxon>
        <taxon>eudicotyledons</taxon>
        <taxon>Gunneridae</taxon>
        <taxon>Pentapetalae</taxon>
        <taxon>rosids</taxon>
        <taxon>fabids</taxon>
        <taxon>Malpighiales</taxon>
        <taxon>Salicaceae</taxon>
        <taxon>Saliceae</taxon>
        <taxon>Salix</taxon>
    </lineage>
</organism>
<dbReference type="Proteomes" id="UP001141253">
    <property type="component" value="Chromosome 1"/>
</dbReference>
<keyword evidence="4" id="KW-1185">Reference proteome</keyword>
<name>A0ABQ9C226_9ROSI</name>
<evidence type="ECO:0008006" key="5">
    <source>
        <dbReference type="Google" id="ProtNLM"/>
    </source>
</evidence>
<proteinExistence type="predicted"/>
<feature type="compositionally biased region" description="Pro residues" evidence="2">
    <location>
        <begin position="32"/>
        <end position="60"/>
    </location>
</feature>
<protein>
    <recommendedName>
        <fullName evidence="5">S-adenosyl-L-methionine-dependent methyltransferase superfamily protein</fullName>
    </recommendedName>
</protein>
<evidence type="ECO:0000256" key="1">
    <source>
        <dbReference type="ARBA" id="ARBA00023115"/>
    </source>
</evidence>
<evidence type="ECO:0000313" key="4">
    <source>
        <dbReference type="Proteomes" id="UP001141253"/>
    </source>
</evidence>
<dbReference type="InterPro" id="IPR029063">
    <property type="entry name" value="SAM-dependent_MTases_sf"/>
</dbReference>
<feature type="region of interest" description="Disordered" evidence="2">
    <location>
        <begin position="23"/>
        <end position="64"/>
    </location>
</feature>
<gene>
    <name evidence="3" type="ORF">OIU77_022720</name>
</gene>
<dbReference type="PANTHER" id="PTHR43317:SF1">
    <property type="entry name" value="THERMOSPERMINE SYNTHASE ACAULIS5"/>
    <property type="match status" value="1"/>
</dbReference>
<dbReference type="SUPFAM" id="SSF53335">
    <property type="entry name" value="S-adenosyl-L-methionine-dependent methyltransferases"/>
    <property type="match status" value="1"/>
</dbReference>
<reference evidence="3" key="2">
    <citation type="journal article" date="2023" name="Int. J. Mol. Sci.">
        <title>De Novo Assembly and Annotation of 11 Diverse Shrub Willow (Salix) Genomes Reveals Novel Gene Organization in Sex-Linked Regions.</title>
        <authorList>
            <person name="Hyden B."/>
            <person name="Feng K."/>
            <person name="Yates T.B."/>
            <person name="Jawdy S."/>
            <person name="Cereghino C."/>
            <person name="Smart L.B."/>
            <person name="Muchero W."/>
        </authorList>
    </citation>
    <scope>NUCLEOTIDE SEQUENCE</scope>
    <source>
        <tissue evidence="3">Shoot tip</tissue>
    </source>
</reference>
<feature type="non-terminal residue" evidence="3">
    <location>
        <position position="448"/>
    </location>
</feature>
<keyword evidence="1" id="KW-0620">Polyamine biosynthesis</keyword>
<dbReference type="SUPFAM" id="SSF101447">
    <property type="entry name" value="Formin homology 2 domain (FH2 domain)"/>
    <property type="match status" value="1"/>
</dbReference>